<sequence>MPVVVVNGDSDFDRKFVSANGKACFIDFTASWCGPCKYIAPIFSELSDQYKGSEAPAGPDPLAPLLNIIDTINQRLNGFGIPNIDAGGFQIQPFHMCLALTLLFFFGPFGALIALAICFFTQQRAPAPARGGGAPRGAPGGGAAPGPRPFGGSGQRLGGN</sequence>
<dbReference type="EMBL" id="DS268495">
    <property type="protein sequence ID" value="EFP11987.1"/>
    <property type="molecule type" value="Genomic_DNA"/>
</dbReference>
<keyword evidence="3" id="KW-1133">Transmembrane helix</keyword>
<evidence type="ECO:0000256" key="2">
    <source>
        <dbReference type="SAM" id="MobiDB-lite"/>
    </source>
</evidence>
<keyword evidence="3" id="KW-0812">Transmembrane</keyword>
<evidence type="ECO:0000256" key="3">
    <source>
        <dbReference type="SAM" id="Phobius"/>
    </source>
</evidence>
<dbReference type="STRING" id="31234.E3MY92"/>
<dbReference type="Gene3D" id="3.40.30.10">
    <property type="entry name" value="Glutaredoxin"/>
    <property type="match status" value="1"/>
</dbReference>
<dbReference type="InterPro" id="IPR036249">
    <property type="entry name" value="Thioredoxin-like_sf"/>
</dbReference>
<feature type="compositionally biased region" description="Gly residues" evidence="2">
    <location>
        <begin position="130"/>
        <end position="160"/>
    </location>
</feature>
<keyword evidence="7" id="KW-1185">Reference proteome</keyword>
<dbReference type="AlphaFoldDB" id="E3MY92"/>
<evidence type="ECO:0008006" key="8">
    <source>
        <dbReference type="Google" id="ProtNLM"/>
    </source>
</evidence>
<gene>
    <name evidence="6" type="ORF">CRE_31336</name>
</gene>
<accession>E3MY92</accession>
<dbReference type="OrthoDB" id="2121326at2759"/>
<evidence type="ECO:0000313" key="7">
    <source>
        <dbReference type="Proteomes" id="UP000008281"/>
    </source>
</evidence>
<evidence type="ECO:0000259" key="4">
    <source>
        <dbReference type="Pfam" id="PF00085"/>
    </source>
</evidence>
<dbReference type="InParanoid" id="E3MY92"/>
<evidence type="ECO:0000259" key="5">
    <source>
        <dbReference type="Pfam" id="PF15378"/>
    </source>
</evidence>
<feature type="domain" description="DUF4605" evidence="5">
    <location>
        <begin position="67"/>
        <end position="124"/>
    </location>
</feature>
<dbReference type="HOGENOM" id="CLU_096928_0_0_1"/>
<evidence type="ECO:0000256" key="1">
    <source>
        <dbReference type="ARBA" id="ARBA00023157"/>
    </source>
</evidence>
<feature type="region of interest" description="Disordered" evidence="2">
    <location>
        <begin position="128"/>
        <end position="160"/>
    </location>
</feature>
<dbReference type="PROSITE" id="PS00194">
    <property type="entry name" value="THIOREDOXIN_1"/>
    <property type="match status" value="1"/>
</dbReference>
<dbReference type="SUPFAM" id="SSF52833">
    <property type="entry name" value="Thioredoxin-like"/>
    <property type="match status" value="1"/>
</dbReference>
<dbReference type="CDD" id="cd02947">
    <property type="entry name" value="TRX_family"/>
    <property type="match status" value="1"/>
</dbReference>
<name>E3MY92_CAERE</name>
<protein>
    <recommendedName>
        <fullName evidence="8">Thioredoxin domain-containing protein</fullName>
    </recommendedName>
</protein>
<dbReference type="PANTHER" id="PTHR46115">
    <property type="entry name" value="THIOREDOXIN-LIKE PROTEIN 1"/>
    <property type="match status" value="1"/>
</dbReference>
<feature type="domain" description="Thioredoxin" evidence="4">
    <location>
        <begin position="5"/>
        <end position="52"/>
    </location>
</feature>
<organism evidence="7">
    <name type="scientific">Caenorhabditis remanei</name>
    <name type="common">Caenorhabditis vulgaris</name>
    <dbReference type="NCBI Taxonomy" id="31234"/>
    <lineage>
        <taxon>Eukaryota</taxon>
        <taxon>Metazoa</taxon>
        <taxon>Ecdysozoa</taxon>
        <taxon>Nematoda</taxon>
        <taxon>Chromadorea</taxon>
        <taxon>Rhabditida</taxon>
        <taxon>Rhabditina</taxon>
        <taxon>Rhabditomorpha</taxon>
        <taxon>Rhabditoidea</taxon>
        <taxon>Rhabditidae</taxon>
        <taxon>Peloderinae</taxon>
        <taxon>Caenorhabditis</taxon>
    </lineage>
</organism>
<dbReference type="Pfam" id="PF00085">
    <property type="entry name" value="Thioredoxin"/>
    <property type="match status" value="1"/>
</dbReference>
<dbReference type="Proteomes" id="UP000008281">
    <property type="component" value="Unassembled WGS sequence"/>
</dbReference>
<evidence type="ECO:0000313" key="6">
    <source>
        <dbReference type="EMBL" id="EFP11987.1"/>
    </source>
</evidence>
<dbReference type="Pfam" id="PF15378">
    <property type="entry name" value="DUF4605"/>
    <property type="match status" value="1"/>
</dbReference>
<dbReference type="eggNOG" id="KOG0908">
    <property type="taxonomic scope" value="Eukaryota"/>
</dbReference>
<dbReference type="InterPro" id="IPR013766">
    <property type="entry name" value="Thioredoxin_domain"/>
</dbReference>
<reference evidence="6" key="1">
    <citation type="submission" date="2007-07" db="EMBL/GenBank/DDBJ databases">
        <title>PCAP assembly of the Caenorhabditis remanei genome.</title>
        <authorList>
            <consortium name="The Caenorhabditis remanei Sequencing Consortium"/>
            <person name="Wilson R.K."/>
        </authorList>
    </citation>
    <scope>NUCLEOTIDE SEQUENCE [LARGE SCALE GENOMIC DNA]</scope>
    <source>
        <strain evidence="6">PB4641</strain>
    </source>
</reference>
<proteinExistence type="predicted"/>
<dbReference type="InterPro" id="IPR017937">
    <property type="entry name" value="Thioredoxin_CS"/>
</dbReference>
<keyword evidence="3" id="KW-0472">Membrane</keyword>
<feature type="transmembrane region" description="Helical" evidence="3">
    <location>
        <begin position="98"/>
        <end position="120"/>
    </location>
</feature>
<keyword evidence="1" id="KW-1015">Disulfide bond</keyword>
<dbReference type="InterPro" id="IPR027953">
    <property type="entry name" value="DUF4605"/>
</dbReference>